<dbReference type="Pfam" id="PF00106">
    <property type="entry name" value="adh_short"/>
    <property type="match status" value="1"/>
</dbReference>
<dbReference type="Gene3D" id="3.40.50.720">
    <property type="entry name" value="NAD(P)-binding Rossmann-like Domain"/>
    <property type="match status" value="1"/>
</dbReference>
<proteinExistence type="inferred from homology"/>
<gene>
    <name evidence="4" type="ORF">KEHDKFFH_19530</name>
</gene>
<dbReference type="PANTHER" id="PTHR42901">
    <property type="entry name" value="ALCOHOL DEHYDROGENASE"/>
    <property type="match status" value="1"/>
</dbReference>
<dbReference type="PANTHER" id="PTHR42901:SF1">
    <property type="entry name" value="ALCOHOL DEHYDROGENASE"/>
    <property type="match status" value="1"/>
</dbReference>
<dbReference type="PRINTS" id="PR00081">
    <property type="entry name" value="GDHRDH"/>
</dbReference>
<evidence type="ECO:0000313" key="4">
    <source>
        <dbReference type="EMBL" id="PPI82467.1"/>
    </source>
</evidence>
<evidence type="ECO:0000313" key="5">
    <source>
        <dbReference type="Proteomes" id="UP000239917"/>
    </source>
</evidence>
<dbReference type="PRINTS" id="PR00080">
    <property type="entry name" value="SDRFAMILY"/>
</dbReference>
<comment type="caution">
    <text evidence="4">The sequence shown here is derived from an EMBL/GenBank/DDBJ whole genome shotgun (WGS) entry which is preliminary data.</text>
</comment>
<reference evidence="4 5" key="1">
    <citation type="submission" date="2018-01" db="EMBL/GenBank/DDBJ databases">
        <title>Complete genome sequences of the type strains of Marinobacter flavimaris and Marinobacter maroccanus.</title>
        <authorList>
            <person name="Palau M."/>
            <person name="Boujida N."/>
            <person name="Manresa A."/>
            <person name="Minana-Galbis D."/>
        </authorList>
    </citation>
    <scope>NUCLEOTIDE SEQUENCE [LARGE SCALE GENOMIC DNA]</scope>
    <source>
        <strain evidence="4 5">N4</strain>
    </source>
</reference>
<evidence type="ECO:0000256" key="1">
    <source>
        <dbReference type="ARBA" id="ARBA00006484"/>
    </source>
</evidence>
<dbReference type="GO" id="GO:0016491">
    <property type="term" value="F:oxidoreductase activity"/>
    <property type="evidence" value="ECO:0007669"/>
    <property type="project" value="UniProtKB-KW"/>
</dbReference>
<evidence type="ECO:0000256" key="3">
    <source>
        <dbReference type="RuleBase" id="RU000363"/>
    </source>
</evidence>
<dbReference type="InterPro" id="IPR036291">
    <property type="entry name" value="NAD(P)-bd_dom_sf"/>
</dbReference>
<sequence>MKTKTVLITGAGTGIGKDTAKSLLARGHTVYATTHYQAEVAGLKKELGESAHVFKLDITCADDRAQIADLEIDVLINNAGQGQSGSLAEIDIDRVRQLFEVNLFASLELTQIALQNMVRRNGGTIIFISSIVGRVPAPFMMPYSMTKFSLSAAAAGLREEMKVLDKGIHVPVVEPGPYHTGFNQTLSDSRFEWMAKDSLFSRQQIAKMKTDTNKQMRLLESKSTASVVRKIVSATEARKPRLRYVAPLHFAILVRLARILGV</sequence>
<comment type="similarity">
    <text evidence="1 3">Belongs to the short-chain dehydrogenases/reductases (SDR) family.</text>
</comment>
<accession>A0A2S5Z515</accession>
<keyword evidence="5" id="KW-1185">Reference proteome</keyword>
<dbReference type="RefSeq" id="WP_104323444.1">
    <property type="nucleotide sequence ID" value="NZ_PSSX01000028.1"/>
</dbReference>
<evidence type="ECO:0000256" key="2">
    <source>
        <dbReference type="ARBA" id="ARBA00023002"/>
    </source>
</evidence>
<dbReference type="InterPro" id="IPR002347">
    <property type="entry name" value="SDR_fam"/>
</dbReference>
<dbReference type="SUPFAM" id="SSF51735">
    <property type="entry name" value="NAD(P)-binding Rossmann-fold domains"/>
    <property type="match status" value="1"/>
</dbReference>
<name>A0A2S5Z515_9GAMM</name>
<dbReference type="AlphaFoldDB" id="A0A2S5Z515"/>
<dbReference type="OrthoDB" id="9775296at2"/>
<dbReference type="Proteomes" id="UP000239917">
    <property type="component" value="Unassembled WGS sequence"/>
</dbReference>
<organism evidence="4 5">
    <name type="scientific">Marinobacter maroccanus</name>
    <dbReference type="NCBI Taxonomy" id="2055143"/>
    <lineage>
        <taxon>Bacteria</taxon>
        <taxon>Pseudomonadati</taxon>
        <taxon>Pseudomonadota</taxon>
        <taxon>Gammaproteobacteria</taxon>
        <taxon>Pseudomonadales</taxon>
        <taxon>Marinobacteraceae</taxon>
        <taxon>Marinobacter</taxon>
    </lineage>
</organism>
<dbReference type="EMBL" id="PSSX01000028">
    <property type="protein sequence ID" value="PPI82467.1"/>
    <property type="molecule type" value="Genomic_DNA"/>
</dbReference>
<protein>
    <submittedName>
        <fullName evidence="4">Short-chain dehydrogenase</fullName>
    </submittedName>
</protein>
<keyword evidence="2" id="KW-0560">Oxidoreductase</keyword>